<evidence type="ECO:0000313" key="7">
    <source>
        <dbReference type="EMBL" id="TVU88278.1"/>
    </source>
</evidence>
<comment type="similarity">
    <text evidence="1">Belongs to the ner transcriptional regulatory family.</text>
</comment>
<keyword evidence="2" id="KW-0805">Transcription regulation</keyword>
<evidence type="ECO:0000256" key="1">
    <source>
        <dbReference type="ARBA" id="ARBA00006157"/>
    </source>
</evidence>
<reference evidence="7 8" key="1">
    <citation type="submission" date="2019-07" db="EMBL/GenBank/DDBJ databases">
        <title>Diversity of Bacteria from Kongsfjorden, Arctic.</title>
        <authorList>
            <person name="Yu Y."/>
        </authorList>
    </citation>
    <scope>NUCLEOTIDE SEQUENCE [LARGE SCALE GENOMIC DNA]</scope>
    <source>
        <strain evidence="7 8">SM1922</strain>
    </source>
</reference>
<evidence type="ECO:0000256" key="2">
    <source>
        <dbReference type="ARBA" id="ARBA00023015"/>
    </source>
</evidence>
<accession>A0A558J3R7</accession>
<organism evidence="7 8">
    <name type="scientific">Vreelandella titanicae</name>
    <dbReference type="NCBI Taxonomy" id="664683"/>
    <lineage>
        <taxon>Bacteria</taxon>
        <taxon>Pseudomonadati</taxon>
        <taxon>Pseudomonadota</taxon>
        <taxon>Gammaproteobacteria</taxon>
        <taxon>Oceanospirillales</taxon>
        <taxon>Halomonadaceae</taxon>
        <taxon>Vreelandella</taxon>
    </lineage>
</organism>
<dbReference type="GO" id="GO:0003677">
    <property type="term" value="F:DNA binding"/>
    <property type="evidence" value="ECO:0007669"/>
    <property type="project" value="UniProtKB-KW"/>
</dbReference>
<name>A0A558J3R7_9GAMM</name>
<feature type="region of interest" description="Disordered" evidence="5">
    <location>
        <begin position="112"/>
        <end position="154"/>
    </location>
</feature>
<dbReference type="Pfam" id="PF13693">
    <property type="entry name" value="HTH_35"/>
    <property type="match status" value="1"/>
</dbReference>
<keyword evidence="3" id="KW-0238">DNA-binding</keyword>
<evidence type="ECO:0000256" key="5">
    <source>
        <dbReference type="SAM" id="MobiDB-lite"/>
    </source>
</evidence>
<keyword evidence="4" id="KW-0804">Transcription</keyword>
<dbReference type="Gene3D" id="1.10.260.40">
    <property type="entry name" value="lambda repressor-like DNA-binding domains"/>
    <property type="match status" value="1"/>
</dbReference>
<comment type="caution">
    <text evidence="7">The sequence shown here is derived from an EMBL/GenBank/DDBJ whole genome shotgun (WGS) entry which is preliminary data.</text>
</comment>
<feature type="compositionally biased region" description="Basic and acidic residues" evidence="5">
    <location>
        <begin position="112"/>
        <end position="127"/>
    </location>
</feature>
<dbReference type="EMBL" id="VNFE01000006">
    <property type="protein sequence ID" value="TVU88278.1"/>
    <property type="molecule type" value="Genomic_DNA"/>
</dbReference>
<evidence type="ECO:0000259" key="6">
    <source>
        <dbReference type="Pfam" id="PF13693"/>
    </source>
</evidence>
<proteinExistence type="inferred from homology"/>
<feature type="domain" description="Ner winged helix-turn-helix DNA-binding" evidence="6">
    <location>
        <begin position="57"/>
        <end position="121"/>
    </location>
</feature>
<gene>
    <name evidence="7" type="ORF">FQP89_18655</name>
</gene>
<dbReference type="SUPFAM" id="SSF47413">
    <property type="entry name" value="lambda repressor-like DNA-binding domains"/>
    <property type="match status" value="1"/>
</dbReference>
<evidence type="ECO:0000313" key="8">
    <source>
        <dbReference type="Proteomes" id="UP000317288"/>
    </source>
</evidence>
<sequence>MRRKSNRMRLFLLDVRFYSRYVYGERQVRQPKKRHRGDAMNNEIPINPTQRWEWLKYQLRSQGSSLRKLSDELGVTGNAVQMVKYTPYPRMERAIAKKLGFTPQAIWPERWNHDGTPCRERPNRAEKSASISSMCPPHDSRSNVRTHRQMAQGA</sequence>
<protein>
    <submittedName>
        <fullName evidence="7">Transcriptional regulator</fullName>
    </submittedName>
</protein>
<evidence type="ECO:0000256" key="3">
    <source>
        <dbReference type="ARBA" id="ARBA00023125"/>
    </source>
</evidence>
<dbReference type="AlphaFoldDB" id="A0A558J3R7"/>
<dbReference type="InterPro" id="IPR010982">
    <property type="entry name" value="Lambda_DNA-bd_dom_sf"/>
</dbReference>
<dbReference type="Proteomes" id="UP000317288">
    <property type="component" value="Unassembled WGS sequence"/>
</dbReference>
<dbReference type="InterPro" id="IPR038722">
    <property type="entry name" value="Ner_HTH_dom"/>
</dbReference>
<evidence type="ECO:0000256" key="4">
    <source>
        <dbReference type="ARBA" id="ARBA00023163"/>
    </source>
</evidence>